<dbReference type="OrthoDB" id="1844152at2759"/>
<dbReference type="PRINTS" id="PR00465">
    <property type="entry name" value="EP450IV"/>
</dbReference>
<keyword evidence="9" id="KW-1185">Reference proteome</keyword>
<evidence type="ECO:0000256" key="7">
    <source>
        <dbReference type="RuleBase" id="RU000461"/>
    </source>
</evidence>
<dbReference type="InterPro" id="IPR017972">
    <property type="entry name" value="Cyt_P450_CS"/>
</dbReference>
<proteinExistence type="inferred from homology"/>
<dbReference type="PROSITE" id="PS00086">
    <property type="entry name" value="CYTOCHROME_P450"/>
    <property type="match status" value="1"/>
</dbReference>
<evidence type="ECO:0000256" key="2">
    <source>
        <dbReference type="ARBA" id="ARBA00010617"/>
    </source>
</evidence>
<sequence length="514" mass="58307">MQDSLLAVLASIPIVIFVLKRFRAPSHLDLPTVGYDGRLMSYFSSLRFLKEADVILRKGITQYHGRLFKIPQMDQWVAVASDHDFIENIRTAPEHILSMDAAIDDMIQADYTLGPQVKLNTYHIPVIRNFSLTQNLNAIFPELVDEITHAIEDEFGPKTNKNEWAATPAADTLTRIVCRVNHRVFVGLPLCRNTSYCNINIENTTNIIVGAAILNLFPKFLKPVIGRLMSKVTGTQRRLLVHLKPLIEERKRLIEEFGPSYPDKPNDMLTWLMDAAPPGLERTSESFVLRLLTVNFAALHSTSMTLTHAMYYLAAQPESIRILRTEIESFLDKDVRNWTKDSLETCWKLDSFLKESQRLHALNGLTMLRKAVAPYSFADGTTIPAGTTVAAATSAIHINPNVYDDPETFDPWRFSSMRERAVNSDDSVTREADDMRFRFTGTGPGYLAFGGGRHVCPGRFFVSIVMKAFIARLIMDYDLKMECEGVRPKDEWFGSNCVPNRHAKIMFRRRTATL</sequence>
<keyword evidence="5 6" id="KW-0408">Iron</keyword>
<dbReference type="GO" id="GO:0005506">
    <property type="term" value="F:iron ion binding"/>
    <property type="evidence" value="ECO:0007669"/>
    <property type="project" value="InterPro"/>
</dbReference>
<dbReference type="PANTHER" id="PTHR46206">
    <property type="entry name" value="CYTOCHROME P450"/>
    <property type="match status" value="1"/>
</dbReference>
<name>A0A9P5XYG9_9AGAR</name>
<dbReference type="GO" id="GO:0016705">
    <property type="term" value="F:oxidoreductase activity, acting on paired donors, with incorporation or reduction of molecular oxygen"/>
    <property type="evidence" value="ECO:0007669"/>
    <property type="project" value="InterPro"/>
</dbReference>
<evidence type="ECO:0000256" key="3">
    <source>
        <dbReference type="ARBA" id="ARBA00022723"/>
    </source>
</evidence>
<comment type="caution">
    <text evidence="8">The sequence shown here is derived from an EMBL/GenBank/DDBJ whole genome shotgun (WGS) entry which is preliminary data.</text>
</comment>
<evidence type="ECO:0000313" key="9">
    <source>
        <dbReference type="Proteomes" id="UP000807353"/>
    </source>
</evidence>
<evidence type="ECO:0000256" key="4">
    <source>
        <dbReference type="ARBA" id="ARBA00023002"/>
    </source>
</evidence>
<evidence type="ECO:0000256" key="6">
    <source>
        <dbReference type="PIRSR" id="PIRSR602403-1"/>
    </source>
</evidence>
<accession>A0A9P5XYG9</accession>
<dbReference type="Gene3D" id="1.10.630.10">
    <property type="entry name" value="Cytochrome P450"/>
    <property type="match status" value="1"/>
</dbReference>
<feature type="binding site" description="axial binding residue" evidence="6">
    <location>
        <position position="456"/>
    </location>
    <ligand>
        <name>heme</name>
        <dbReference type="ChEBI" id="CHEBI:30413"/>
    </ligand>
    <ligandPart>
        <name>Fe</name>
        <dbReference type="ChEBI" id="CHEBI:18248"/>
    </ligandPart>
</feature>
<dbReference type="InterPro" id="IPR001128">
    <property type="entry name" value="Cyt_P450"/>
</dbReference>
<protein>
    <submittedName>
        <fullName evidence="8">Cytochrome P450</fullName>
    </submittedName>
</protein>
<evidence type="ECO:0000313" key="8">
    <source>
        <dbReference type="EMBL" id="KAF9458999.1"/>
    </source>
</evidence>
<comment type="similarity">
    <text evidence="2 7">Belongs to the cytochrome P450 family.</text>
</comment>
<keyword evidence="7" id="KW-0503">Monooxygenase</keyword>
<organism evidence="8 9">
    <name type="scientific">Collybia nuda</name>
    <dbReference type="NCBI Taxonomy" id="64659"/>
    <lineage>
        <taxon>Eukaryota</taxon>
        <taxon>Fungi</taxon>
        <taxon>Dikarya</taxon>
        <taxon>Basidiomycota</taxon>
        <taxon>Agaricomycotina</taxon>
        <taxon>Agaricomycetes</taxon>
        <taxon>Agaricomycetidae</taxon>
        <taxon>Agaricales</taxon>
        <taxon>Tricholomatineae</taxon>
        <taxon>Clitocybaceae</taxon>
        <taxon>Collybia</taxon>
    </lineage>
</organism>
<gene>
    <name evidence="8" type="ORF">BDZ94DRAFT_1067220</name>
</gene>
<dbReference type="GO" id="GO:0020037">
    <property type="term" value="F:heme binding"/>
    <property type="evidence" value="ECO:0007669"/>
    <property type="project" value="InterPro"/>
</dbReference>
<keyword evidence="4 7" id="KW-0560">Oxidoreductase</keyword>
<evidence type="ECO:0000256" key="5">
    <source>
        <dbReference type="ARBA" id="ARBA00023004"/>
    </source>
</evidence>
<dbReference type="SUPFAM" id="SSF48264">
    <property type="entry name" value="Cytochrome P450"/>
    <property type="match status" value="1"/>
</dbReference>
<dbReference type="CDD" id="cd11041">
    <property type="entry name" value="CYP503A1-like"/>
    <property type="match status" value="1"/>
</dbReference>
<dbReference type="Pfam" id="PF00067">
    <property type="entry name" value="p450"/>
    <property type="match status" value="1"/>
</dbReference>
<dbReference type="InterPro" id="IPR036396">
    <property type="entry name" value="Cyt_P450_sf"/>
</dbReference>
<keyword evidence="6 7" id="KW-0349">Heme</keyword>
<keyword evidence="3 6" id="KW-0479">Metal-binding</keyword>
<dbReference type="Proteomes" id="UP000807353">
    <property type="component" value="Unassembled WGS sequence"/>
</dbReference>
<dbReference type="AlphaFoldDB" id="A0A9P5XYG9"/>
<dbReference type="EMBL" id="MU150326">
    <property type="protein sequence ID" value="KAF9458999.1"/>
    <property type="molecule type" value="Genomic_DNA"/>
</dbReference>
<evidence type="ECO:0000256" key="1">
    <source>
        <dbReference type="ARBA" id="ARBA00001971"/>
    </source>
</evidence>
<dbReference type="InterPro" id="IPR002403">
    <property type="entry name" value="Cyt_P450_E_grp-IV"/>
</dbReference>
<comment type="cofactor">
    <cofactor evidence="1 6">
        <name>heme</name>
        <dbReference type="ChEBI" id="CHEBI:30413"/>
    </cofactor>
</comment>
<reference evidence="8" key="1">
    <citation type="submission" date="2020-11" db="EMBL/GenBank/DDBJ databases">
        <authorList>
            <consortium name="DOE Joint Genome Institute"/>
            <person name="Ahrendt S."/>
            <person name="Riley R."/>
            <person name="Andreopoulos W."/>
            <person name="Labutti K."/>
            <person name="Pangilinan J."/>
            <person name="Ruiz-Duenas F.J."/>
            <person name="Barrasa J.M."/>
            <person name="Sanchez-Garcia M."/>
            <person name="Camarero S."/>
            <person name="Miyauchi S."/>
            <person name="Serrano A."/>
            <person name="Linde D."/>
            <person name="Babiker R."/>
            <person name="Drula E."/>
            <person name="Ayuso-Fernandez I."/>
            <person name="Pacheco R."/>
            <person name="Padilla G."/>
            <person name="Ferreira P."/>
            <person name="Barriuso J."/>
            <person name="Kellner H."/>
            <person name="Castanera R."/>
            <person name="Alfaro M."/>
            <person name="Ramirez L."/>
            <person name="Pisabarro A.G."/>
            <person name="Kuo A."/>
            <person name="Tritt A."/>
            <person name="Lipzen A."/>
            <person name="He G."/>
            <person name="Yan M."/>
            <person name="Ng V."/>
            <person name="Cullen D."/>
            <person name="Martin F."/>
            <person name="Rosso M.-N."/>
            <person name="Henrissat B."/>
            <person name="Hibbett D."/>
            <person name="Martinez A.T."/>
            <person name="Grigoriev I.V."/>
        </authorList>
    </citation>
    <scope>NUCLEOTIDE SEQUENCE</scope>
    <source>
        <strain evidence="8">CBS 247.69</strain>
    </source>
</reference>
<dbReference type="GO" id="GO:0004497">
    <property type="term" value="F:monooxygenase activity"/>
    <property type="evidence" value="ECO:0007669"/>
    <property type="project" value="UniProtKB-KW"/>
</dbReference>